<dbReference type="Proteomes" id="UP000588604">
    <property type="component" value="Unassembled WGS sequence"/>
</dbReference>
<gene>
    <name evidence="2" type="ORF">FHS59_003482</name>
</gene>
<dbReference type="InterPro" id="IPR045391">
    <property type="entry name" value="DUF6520"/>
</dbReference>
<evidence type="ECO:0000313" key="2">
    <source>
        <dbReference type="EMBL" id="MBB6327839.1"/>
    </source>
</evidence>
<name>A0A841MQG7_9BACT</name>
<organism evidence="2 3">
    <name type="scientific">Algoriphagus iocasae</name>
    <dbReference type="NCBI Taxonomy" id="1836499"/>
    <lineage>
        <taxon>Bacteria</taxon>
        <taxon>Pseudomonadati</taxon>
        <taxon>Bacteroidota</taxon>
        <taxon>Cytophagia</taxon>
        <taxon>Cytophagales</taxon>
        <taxon>Cyclobacteriaceae</taxon>
        <taxon>Algoriphagus</taxon>
    </lineage>
</organism>
<feature type="chain" id="PRO_5033016702" evidence="1">
    <location>
        <begin position="23"/>
        <end position="90"/>
    </location>
</feature>
<feature type="signal peptide" evidence="1">
    <location>
        <begin position="1"/>
        <end position="22"/>
    </location>
</feature>
<dbReference type="AlphaFoldDB" id="A0A841MQG7"/>
<proteinExistence type="predicted"/>
<protein>
    <submittedName>
        <fullName evidence="2">Uncharacterized protein</fullName>
    </submittedName>
</protein>
<keyword evidence="1" id="KW-0732">Signal</keyword>
<dbReference type="Pfam" id="PF20130">
    <property type="entry name" value="DUF6520"/>
    <property type="match status" value="1"/>
</dbReference>
<accession>A0A841MQG7</accession>
<evidence type="ECO:0000256" key="1">
    <source>
        <dbReference type="SAM" id="SignalP"/>
    </source>
</evidence>
<keyword evidence="3" id="KW-1185">Reference proteome</keyword>
<reference evidence="2 3" key="1">
    <citation type="submission" date="2020-08" db="EMBL/GenBank/DDBJ databases">
        <title>Genomic Encyclopedia of Type Strains, Phase IV (KMG-IV): sequencing the most valuable type-strain genomes for metagenomic binning, comparative biology and taxonomic classification.</title>
        <authorList>
            <person name="Goeker M."/>
        </authorList>
    </citation>
    <scope>NUCLEOTIDE SEQUENCE [LARGE SCALE GENOMIC DNA]</scope>
    <source>
        <strain evidence="2 3">DSM 102044</strain>
    </source>
</reference>
<sequence>MKSIKTLLPALGLVLGATMAMAMNFAQPDVEKYRPTGEPDEWYDLTEVIPGPTTYQCNGSTQVCTFSEPDVNSTAASMGIFQKNGALPIL</sequence>
<evidence type="ECO:0000313" key="3">
    <source>
        <dbReference type="Proteomes" id="UP000588604"/>
    </source>
</evidence>
<dbReference type="RefSeq" id="WP_184496590.1">
    <property type="nucleotide sequence ID" value="NZ_JACIJO010000003.1"/>
</dbReference>
<dbReference type="EMBL" id="JACIJO010000003">
    <property type="protein sequence ID" value="MBB6327839.1"/>
    <property type="molecule type" value="Genomic_DNA"/>
</dbReference>
<comment type="caution">
    <text evidence="2">The sequence shown here is derived from an EMBL/GenBank/DDBJ whole genome shotgun (WGS) entry which is preliminary data.</text>
</comment>